<evidence type="ECO:0000313" key="3">
    <source>
        <dbReference type="Proteomes" id="UP000271256"/>
    </source>
</evidence>
<dbReference type="OrthoDB" id="1726872at2"/>
<proteinExistence type="predicted"/>
<dbReference type="AlphaFoldDB" id="A0A494WYM3"/>
<feature type="transmembrane region" description="Helical" evidence="1">
    <location>
        <begin position="20"/>
        <end position="44"/>
    </location>
</feature>
<keyword evidence="3" id="KW-1185">Reference proteome</keyword>
<keyword evidence="1" id="KW-0472">Membrane</keyword>
<evidence type="ECO:0000256" key="1">
    <source>
        <dbReference type="SAM" id="Phobius"/>
    </source>
</evidence>
<comment type="caution">
    <text evidence="2">The sequence shown here is derived from an EMBL/GenBank/DDBJ whole genome shotgun (WGS) entry which is preliminary data.</text>
</comment>
<gene>
    <name evidence="2" type="ORF">D7024_01200</name>
</gene>
<dbReference type="EMBL" id="RBWE01000001">
    <property type="protein sequence ID" value="RKO65720.1"/>
    <property type="molecule type" value="Genomic_DNA"/>
</dbReference>
<keyword evidence="1" id="KW-1133">Transmembrane helix</keyword>
<name>A0A494WYM3_9FIRM</name>
<dbReference type="Proteomes" id="UP000271256">
    <property type="component" value="Unassembled WGS sequence"/>
</dbReference>
<sequence>MFELLKRMWHDQKGNHFLEVALYIILFTLAVAPFVSGLAGEIGVKMQEMRNKIGQVGGP</sequence>
<dbReference type="RefSeq" id="WP_121450192.1">
    <property type="nucleotide sequence ID" value="NZ_RBWE01000001.1"/>
</dbReference>
<reference evidence="2 3" key="1">
    <citation type="submission" date="2018-10" db="EMBL/GenBank/DDBJ databases">
        <authorList>
            <person name="Grouzdev D.S."/>
            <person name="Krutkina M.S."/>
            <person name="Tourova T.P."/>
            <person name="Nazina T.N."/>
        </authorList>
    </citation>
    <scope>NUCLEOTIDE SEQUENCE [LARGE SCALE GENOMIC DNA]</scope>
    <source>
        <strain evidence="2 3">435</strain>
    </source>
</reference>
<evidence type="ECO:0000313" key="2">
    <source>
        <dbReference type="EMBL" id="RKO65720.1"/>
    </source>
</evidence>
<keyword evidence="1" id="KW-0812">Transmembrane</keyword>
<protein>
    <recommendedName>
        <fullName evidence="4">Flp family type IVb pilin</fullName>
    </recommendedName>
</protein>
<accession>A0A494WYM3</accession>
<evidence type="ECO:0008006" key="4">
    <source>
        <dbReference type="Google" id="ProtNLM"/>
    </source>
</evidence>
<organism evidence="2 3">
    <name type="scientific">Desulfofundulus salinus</name>
    <dbReference type="NCBI Taxonomy" id="2419843"/>
    <lineage>
        <taxon>Bacteria</taxon>
        <taxon>Bacillati</taxon>
        <taxon>Bacillota</taxon>
        <taxon>Clostridia</taxon>
        <taxon>Eubacteriales</taxon>
        <taxon>Peptococcaceae</taxon>
        <taxon>Desulfofundulus</taxon>
    </lineage>
</organism>